<dbReference type="Ensembl" id="ENSMMOT00000020280.1">
    <property type="protein sequence ID" value="ENSMMOP00000019946.1"/>
    <property type="gene ID" value="ENSMMOG00000015146.1"/>
</dbReference>
<protein>
    <recommendedName>
        <fullName evidence="2">ABC1 atypical kinase-like domain-containing protein</fullName>
    </recommendedName>
</protein>
<evidence type="ECO:0000256" key="1">
    <source>
        <dbReference type="SAM" id="MobiDB-lite"/>
    </source>
</evidence>
<evidence type="ECO:0000313" key="4">
    <source>
        <dbReference type="Proteomes" id="UP000261620"/>
    </source>
</evidence>
<evidence type="ECO:0000259" key="2">
    <source>
        <dbReference type="Pfam" id="PF03109"/>
    </source>
</evidence>
<dbReference type="AlphaFoldDB" id="A0A3Q3XBY2"/>
<dbReference type="PANTHER" id="PTHR43851">
    <property type="match status" value="1"/>
</dbReference>
<sequence>MITLSRPFLTQKKTKILHFAKFCLFIFLNFCLQAIMAGDMMLLMRGLTKLSQAVAETQGSTLRSGAGEFNKPFTKFLEIYQMVPFGHIKVKASACVPELLHSLMDTKIPADSLMDTPDPTTTMQGMNLCSLKLTCFCCCLEDKGDYYCFPCCRHFIRPHHHSLNRHLWVRLYHQHQVTQLRTYHQDPTTVGGLTAEDIEKARQSKRAEIKPHKQMLSERARERKVPVTRLSRLANFGGLAVGLGIGALAEVAKKSIRHNGDSKKGVLDSSPFLSEANAERIVRTLCKVRGAALKLGQMLSIQDDAFINPQLAKIFDRVRQSADFMPIKQMTKALNSDLDPNWRDKLESFEERPFAAASIGQVHLARMKDGREVAMKIQYPGVAQSINSDVNNLMTVLNMSNALPEGLFPEHLIDVMRRELTLECDYVREAQCAKKFR</sequence>
<reference evidence="3" key="1">
    <citation type="submission" date="2025-08" db="UniProtKB">
        <authorList>
            <consortium name="Ensembl"/>
        </authorList>
    </citation>
    <scope>IDENTIFICATION</scope>
</reference>
<proteinExistence type="predicted"/>
<reference evidence="3" key="2">
    <citation type="submission" date="2025-09" db="UniProtKB">
        <authorList>
            <consortium name="Ensembl"/>
        </authorList>
    </citation>
    <scope>IDENTIFICATION</scope>
</reference>
<dbReference type="InterPro" id="IPR004147">
    <property type="entry name" value="ABC1_dom"/>
</dbReference>
<feature type="region of interest" description="Disordered" evidence="1">
    <location>
        <begin position="202"/>
        <end position="221"/>
    </location>
</feature>
<dbReference type="GO" id="GO:0006744">
    <property type="term" value="P:ubiquinone biosynthetic process"/>
    <property type="evidence" value="ECO:0007669"/>
    <property type="project" value="TreeGrafter"/>
</dbReference>
<dbReference type="Proteomes" id="UP000261620">
    <property type="component" value="Unplaced"/>
</dbReference>
<accession>A0A3Q3XBY2</accession>
<organism evidence="3 4">
    <name type="scientific">Mola mola</name>
    <name type="common">Ocean sunfish</name>
    <name type="synonym">Tetraodon mola</name>
    <dbReference type="NCBI Taxonomy" id="94237"/>
    <lineage>
        <taxon>Eukaryota</taxon>
        <taxon>Metazoa</taxon>
        <taxon>Chordata</taxon>
        <taxon>Craniata</taxon>
        <taxon>Vertebrata</taxon>
        <taxon>Euteleostomi</taxon>
        <taxon>Actinopterygii</taxon>
        <taxon>Neopterygii</taxon>
        <taxon>Teleostei</taxon>
        <taxon>Neoteleostei</taxon>
        <taxon>Acanthomorphata</taxon>
        <taxon>Eupercaria</taxon>
        <taxon>Tetraodontiformes</taxon>
        <taxon>Molidae</taxon>
        <taxon>Mola</taxon>
    </lineage>
</organism>
<dbReference type="InterPro" id="IPR051409">
    <property type="entry name" value="Atypical_kinase_ADCK"/>
</dbReference>
<keyword evidence="4" id="KW-1185">Reference proteome</keyword>
<dbReference type="PANTHER" id="PTHR43851:SF1">
    <property type="entry name" value="ATYPICAL KINASE COQ8A, MITOCHONDRIAL"/>
    <property type="match status" value="1"/>
</dbReference>
<name>A0A3Q3XBY2_MOLML</name>
<evidence type="ECO:0000313" key="3">
    <source>
        <dbReference type="Ensembl" id="ENSMMOP00000019946.1"/>
    </source>
</evidence>
<dbReference type="Pfam" id="PF03109">
    <property type="entry name" value="ABC1"/>
    <property type="match status" value="1"/>
</dbReference>
<feature type="domain" description="ABC1 atypical kinase-like" evidence="2">
    <location>
        <begin position="318"/>
        <end position="437"/>
    </location>
</feature>